<dbReference type="NCBIfam" id="TIGR01730">
    <property type="entry name" value="RND_mfp"/>
    <property type="match status" value="1"/>
</dbReference>
<dbReference type="SUPFAM" id="SSF111369">
    <property type="entry name" value="HlyD-like secretion proteins"/>
    <property type="match status" value="1"/>
</dbReference>
<dbReference type="InterPro" id="IPR006143">
    <property type="entry name" value="RND_pump_MFP"/>
</dbReference>
<evidence type="ECO:0000256" key="1">
    <source>
        <dbReference type="ARBA" id="ARBA00009477"/>
    </source>
</evidence>
<feature type="domain" description="CzcB-like barrel-sandwich hybrid" evidence="5">
    <location>
        <begin position="87"/>
        <end position="231"/>
    </location>
</feature>
<dbReference type="InterPro" id="IPR058647">
    <property type="entry name" value="BSH_CzcB-like"/>
</dbReference>
<dbReference type="AlphaFoldDB" id="A0A953HYT3"/>
<comment type="caution">
    <text evidence="6">The sequence shown here is derived from an EMBL/GenBank/DDBJ whole genome shotgun (WGS) entry which is preliminary data.</text>
</comment>
<dbReference type="Gene3D" id="2.40.50.100">
    <property type="match status" value="1"/>
</dbReference>
<dbReference type="Gene3D" id="1.10.287.470">
    <property type="entry name" value="Helix hairpin bin"/>
    <property type="match status" value="1"/>
</dbReference>
<sequence>MKNSIYILIYALFIGSPMSCHLMDEKEVKPADPSEVMAEDHSGFQEVHFSQYKFETLGFKVDTFPMRNLTDIVYANGQLEVPPQHEATITPILGGNVKDILVIEGDRVRKNQPLAYIAHPDFTTLQTDYQRAHSRLEFMEQEYERQKRLHEANVGAGQAFQQTASELKTLRVDLKGYETKLRQLHLNPEKIAEGEIYDRIPVRSPINGFVEKVRIQMGQYVQPQTTMFLVMNTDHIHADLMVFEKDVSKVHTGQTVTFTVESAPGSELTAEIYSVGRQFEENPKAIHIHADIKQKKDNLIPGMYINGKIQTTSERVTALPEEAIIEEEGASYIFIAEERNKNDETEWYFKMTEVRTGIADGGWVEIKPLEPIPQGAQVAWNNAYYLISEMKKSETSHSH</sequence>
<dbReference type="PANTHER" id="PTHR30097">
    <property type="entry name" value="CATION EFFLUX SYSTEM PROTEIN CUSB"/>
    <property type="match status" value="1"/>
</dbReference>
<keyword evidence="2" id="KW-0813">Transport</keyword>
<name>A0A953HYT3_9BACT</name>
<reference evidence="6" key="1">
    <citation type="submission" date="2021-06" db="EMBL/GenBank/DDBJ databases">
        <title>44 bacteria genomes isolated from Dapeng, Shenzhen.</title>
        <authorList>
            <person name="Zheng W."/>
            <person name="Yu S."/>
            <person name="Huang Y."/>
        </authorList>
    </citation>
    <scope>NUCLEOTIDE SEQUENCE</scope>
    <source>
        <strain evidence="6">DP5N28-2</strain>
    </source>
</reference>
<evidence type="ECO:0000259" key="4">
    <source>
        <dbReference type="Pfam" id="PF25954"/>
    </source>
</evidence>
<dbReference type="PANTHER" id="PTHR30097:SF4">
    <property type="entry name" value="SLR6042 PROTEIN"/>
    <property type="match status" value="1"/>
</dbReference>
<dbReference type="Gene3D" id="2.40.30.170">
    <property type="match status" value="1"/>
</dbReference>
<keyword evidence="7" id="KW-1185">Reference proteome</keyword>
<evidence type="ECO:0000259" key="5">
    <source>
        <dbReference type="Pfam" id="PF25973"/>
    </source>
</evidence>
<dbReference type="Pfam" id="PF25973">
    <property type="entry name" value="BSH_CzcB"/>
    <property type="match status" value="1"/>
</dbReference>
<dbReference type="Proteomes" id="UP000753961">
    <property type="component" value="Unassembled WGS sequence"/>
</dbReference>
<dbReference type="EMBL" id="JAHVHU010000012">
    <property type="protein sequence ID" value="MBY5959161.1"/>
    <property type="molecule type" value="Genomic_DNA"/>
</dbReference>
<dbReference type="Gene3D" id="2.40.420.20">
    <property type="match status" value="1"/>
</dbReference>
<evidence type="ECO:0000256" key="3">
    <source>
        <dbReference type="SAM" id="Coils"/>
    </source>
</evidence>
<dbReference type="GO" id="GO:0060003">
    <property type="term" value="P:copper ion export"/>
    <property type="evidence" value="ECO:0007669"/>
    <property type="project" value="TreeGrafter"/>
</dbReference>
<proteinExistence type="inferred from homology"/>
<dbReference type="InterPro" id="IPR051909">
    <property type="entry name" value="MFP_Cation_Efflux"/>
</dbReference>
<comment type="similarity">
    <text evidence="1">Belongs to the membrane fusion protein (MFP) (TC 8.A.1) family.</text>
</comment>
<feature type="domain" description="CusB-like beta-barrel" evidence="4">
    <location>
        <begin position="241"/>
        <end position="311"/>
    </location>
</feature>
<accession>A0A953HYT3</accession>
<dbReference type="GO" id="GO:0016020">
    <property type="term" value="C:membrane"/>
    <property type="evidence" value="ECO:0007669"/>
    <property type="project" value="InterPro"/>
</dbReference>
<organism evidence="6 7">
    <name type="scientific">Membranihabitans marinus</name>
    <dbReference type="NCBI Taxonomy" id="1227546"/>
    <lineage>
        <taxon>Bacteria</taxon>
        <taxon>Pseudomonadati</taxon>
        <taxon>Bacteroidota</taxon>
        <taxon>Saprospiria</taxon>
        <taxon>Saprospirales</taxon>
        <taxon>Saprospiraceae</taxon>
        <taxon>Membranihabitans</taxon>
    </lineage>
</organism>
<dbReference type="GO" id="GO:0022857">
    <property type="term" value="F:transmembrane transporter activity"/>
    <property type="evidence" value="ECO:0007669"/>
    <property type="project" value="InterPro"/>
</dbReference>
<evidence type="ECO:0000313" key="7">
    <source>
        <dbReference type="Proteomes" id="UP000753961"/>
    </source>
</evidence>
<dbReference type="GO" id="GO:0015679">
    <property type="term" value="P:plasma membrane copper ion transport"/>
    <property type="evidence" value="ECO:0007669"/>
    <property type="project" value="TreeGrafter"/>
</dbReference>
<evidence type="ECO:0000313" key="6">
    <source>
        <dbReference type="EMBL" id="MBY5959161.1"/>
    </source>
</evidence>
<dbReference type="InterPro" id="IPR058792">
    <property type="entry name" value="Beta-barrel_RND_2"/>
</dbReference>
<dbReference type="Pfam" id="PF25954">
    <property type="entry name" value="Beta-barrel_RND_2"/>
    <property type="match status" value="1"/>
</dbReference>
<keyword evidence="3" id="KW-0175">Coiled coil</keyword>
<protein>
    <submittedName>
        <fullName evidence="6">Efflux RND transporter periplasmic adaptor subunit</fullName>
    </submittedName>
</protein>
<gene>
    <name evidence="6" type="ORF">KUV50_13495</name>
</gene>
<dbReference type="RefSeq" id="WP_222580700.1">
    <property type="nucleotide sequence ID" value="NZ_JAHVHU010000012.1"/>
</dbReference>
<dbReference type="GO" id="GO:0030313">
    <property type="term" value="C:cell envelope"/>
    <property type="evidence" value="ECO:0007669"/>
    <property type="project" value="TreeGrafter"/>
</dbReference>
<feature type="coiled-coil region" evidence="3">
    <location>
        <begin position="129"/>
        <end position="187"/>
    </location>
</feature>
<evidence type="ECO:0000256" key="2">
    <source>
        <dbReference type="ARBA" id="ARBA00022448"/>
    </source>
</evidence>